<evidence type="ECO:0000313" key="2">
    <source>
        <dbReference type="Proteomes" id="UP001590950"/>
    </source>
</evidence>
<dbReference type="Proteomes" id="UP001590950">
    <property type="component" value="Unassembled WGS sequence"/>
</dbReference>
<dbReference type="EMBL" id="JBEFKJ010000039">
    <property type="protein sequence ID" value="KAL2037608.1"/>
    <property type="molecule type" value="Genomic_DNA"/>
</dbReference>
<accession>A0ABR3ZXX1</accession>
<organism evidence="1 2">
    <name type="scientific">Stereocaulon virgatum</name>
    <dbReference type="NCBI Taxonomy" id="373712"/>
    <lineage>
        <taxon>Eukaryota</taxon>
        <taxon>Fungi</taxon>
        <taxon>Dikarya</taxon>
        <taxon>Ascomycota</taxon>
        <taxon>Pezizomycotina</taxon>
        <taxon>Lecanoromycetes</taxon>
        <taxon>OSLEUM clade</taxon>
        <taxon>Lecanoromycetidae</taxon>
        <taxon>Lecanorales</taxon>
        <taxon>Lecanorineae</taxon>
        <taxon>Stereocaulaceae</taxon>
        <taxon>Stereocaulon</taxon>
    </lineage>
</organism>
<evidence type="ECO:0000313" key="1">
    <source>
        <dbReference type="EMBL" id="KAL2037608.1"/>
    </source>
</evidence>
<keyword evidence="2" id="KW-1185">Reference proteome</keyword>
<reference evidence="1 2" key="1">
    <citation type="submission" date="2024-09" db="EMBL/GenBank/DDBJ databases">
        <title>Rethinking Asexuality: The Enigmatic Case of Functional Sexual Genes in Lepraria (Stereocaulaceae).</title>
        <authorList>
            <person name="Doellman M."/>
            <person name="Sun Y."/>
            <person name="Barcenas-Pena A."/>
            <person name="Lumbsch H.T."/>
            <person name="Grewe F."/>
        </authorList>
    </citation>
    <scope>NUCLEOTIDE SEQUENCE [LARGE SCALE GENOMIC DNA]</scope>
    <source>
        <strain evidence="1 2">Mercado 3170</strain>
    </source>
</reference>
<comment type="caution">
    <text evidence="1">The sequence shown here is derived from an EMBL/GenBank/DDBJ whole genome shotgun (WGS) entry which is preliminary data.</text>
</comment>
<proteinExistence type="predicted"/>
<sequence length="285" mass="32307">MRSPIIKSDPFVQESRDFLDDFALVASGPGGPDNVCAASIEISERDDRLLLLRVARNGGINKEMLCRLKGIVRSVIDNISSVSEDQTREEALLEIIMRCRSSLVKHTNILERMLRFVGSHGSNQFNAPQITSPDERAESLQDIELLGLYCDATHASYMQLCRHRLKQLKELVSRISLSTIPSDSQDLAPLTKLAYQVRRSCTFKWLITYNISRLEKPFVIVPDLQGILERIEQIFRYYGAAVTLTAFLAKLQKLGRGVDQSHVYREDQDIRASFPYSCSGPLSRW</sequence>
<name>A0ABR3ZXX1_9LECA</name>
<gene>
    <name evidence="1" type="ORF">N7G274_009721</name>
</gene>
<protein>
    <submittedName>
        <fullName evidence="1">Uncharacterized protein</fullName>
    </submittedName>
</protein>